<evidence type="ECO:0000313" key="2">
    <source>
        <dbReference type="Proteomes" id="UP000295600"/>
    </source>
</evidence>
<accession>A0A4V2SE99</accession>
<reference evidence="1 2" key="1">
    <citation type="submission" date="2019-03" db="EMBL/GenBank/DDBJ databases">
        <title>Genomic Encyclopedia of Type Strains, Phase IV (KMG-IV): sequencing the most valuable type-strain genomes for metagenomic binning, comparative biology and taxonomic classification.</title>
        <authorList>
            <person name="Goeker M."/>
        </authorList>
    </citation>
    <scope>NUCLEOTIDE SEQUENCE [LARGE SCALE GENOMIC DNA]</scope>
    <source>
        <strain evidence="1 2">DSM 23917</strain>
    </source>
</reference>
<proteinExistence type="predicted"/>
<comment type="caution">
    <text evidence="1">The sequence shown here is derived from an EMBL/GenBank/DDBJ whole genome shotgun (WGS) entry which is preliminary data.</text>
</comment>
<evidence type="ECO:0000313" key="1">
    <source>
        <dbReference type="EMBL" id="TCO88132.1"/>
    </source>
</evidence>
<dbReference type="Proteomes" id="UP000295600">
    <property type="component" value="Unassembled WGS sequence"/>
</dbReference>
<sequence length="102" mass="11590">MNQAEELYNKILYNEDWEMEDLDRLLDLAKKEGAASCKASSVQVTTVQDLELNTRITAKKAVRALSDVLTFHSPPSSLSPLLLRDFRKRLSEVLSIPEEILE</sequence>
<protein>
    <submittedName>
        <fullName evidence="1">Uncharacterized protein</fullName>
    </submittedName>
</protein>
<gene>
    <name evidence="1" type="ORF">EV202_12715</name>
</gene>
<dbReference type="EMBL" id="SLXB01000027">
    <property type="protein sequence ID" value="TCO88132.1"/>
    <property type="molecule type" value="Genomic_DNA"/>
</dbReference>
<dbReference type="AlphaFoldDB" id="A0A4V2SE99"/>
<name>A0A4V2SE99_9BACE</name>
<dbReference type="RefSeq" id="WP_131927263.1">
    <property type="nucleotide sequence ID" value="NZ_SLXB01000027.1"/>
</dbReference>
<organism evidence="1 2">
    <name type="scientific">Prevotella heparinolytica</name>
    <dbReference type="NCBI Taxonomy" id="28113"/>
    <lineage>
        <taxon>Bacteria</taxon>
        <taxon>Pseudomonadati</taxon>
        <taxon>Bacteroidota</taxon>
        <taxon>Bacteroidia</taxon>
        <taxon>Bacteroidales</taxon>
        <taxon>Bacteroidaceae</taxon>
        <taxon>Bacteroides</taxon>
    </lineage>
</organism>